<protein>
    <submittedName>
        <fullName evidence="2">Uncharacterized protein</fullName>
    </submittedName>
</protein>
<sequence length="102" mass="11639">MLKLAQTNQQTNRQGKNNMSPTTIMSLHTKFDGTRNVASRTDGRMTDKDRSEKLRKNLIGKEIHQKPMYQQWQILVAVAERDSQITNNQLSIKGAGKLTINQ</sequence>
<evidence type="ECO:0000256" key="1">
    <source>
        <dbReference type="SAM" id="MobiDB-lite"/>
    </source>
</evidence>
<evidence type="ECO:0000313" key="2">
    <source>
        <dbReference type="EMBL" id="KAH3728054.1"/>
    </source>
</evidence>
<comment type="caution">
    <text evidence="2">The sequence shown here is derived from an EMBL/GenBank/DDBJ whole genome shotgun (WGS) entry which is preliminary data.</text>
</comment>
<keyword evidence="3" id="KW-1185">Reference proteome</keyword>
<proteinExistence type="predicted"/>
<gene>
    <name evidence="2" type="ORF">DPMN_054000</name>
</gene>
<organism evidence="2 3">
    <name type="scientific">Dreissena polymorpha</name>
    <name type="common">Zebra mussel</name>
    <name type="synonym">Mytilus polymorpha</name>
    <dbReference type="NCBI Taxonomy" id="45954"/>
    <lineage>
        <taxon>Eukaryota</taxon>
        <taxon>Metazoa</taxon>
        <taxon>Spiralia</taxon>
        <taxon>Lophotrochozoa</taxon>
        <taxon>Mollusca</taxon>
        <taxon>Bivalvia</taxon>
        <taxon>Autobranchia</taxon>
        <taxon>Heteroconchia</taxon>
        <taxon>Euheterodonta</taxon>
        <taxon>Imparidentia</taxon>
        <taxon>Neoheterodontei</taxon>
        <taxon>Myida</taxon>
        <taxon>Dreissenoidea</taxon>
        <taxon>Dreissenidae</taxon>
        <taxon>Dreissena</taxon>
    </lineage>
</organism>
<dbReference type="Proteomes" id="UP000828390">
    <property type="component" value="Unassembled WGS sequence"/>
</dbReference>
<accession>A0A9D4CNW0</accession>
<evidence type="ECO:0000313" key="3">
    <source>
        <dbReference type="Proteomes" id="UP000828390"/>
    </source>
</evidence>
<name>A0A9D4CNW0_DREPO</name>
<feature type="region of interest" description="Disordered" evidence="1">
    <location>
        <begin position="1"/>
        <end position="51"/>
    </location>
</feature>
<reference evidence="2" key="1">
    <citation type="journal article" date="2019" name="bioRxiv">
        <title>The Genome of the Zebra Mussel, Dreissena polymorpha: A Resource for Invasive Species Research.</title>
        <authorList>
            <person name="McCartney M.A."/>
            <person name="Auch B."/>
            <person name="Kono T."/>
            <person name="Mallez S."/>
            <person name="Zhang Y."/>
            <person name="Obille A."/>
            <person name="Becker A."/>
            <person name="Abrahante J.E."/>
            <person name="Garbe J."/>
            <person name="Badalamenti J.P."/>
            <person name="Herman A."/>
            <person name="Mangelson H."/>
            <person name="Liachko I."/>
            <person name="Sullivan S."/>
            <person name="Sone E.D."/>
            <person name="Koren S."/>
            <person name="Silverstein K.A.T."/>
            <person name="Beckman K.B."/>
            <person name="Gohl D.M."/>
        </authorList>
    </citation>
    <scope>NUCLEOTIDE SEQUENCE</scope>
    <source>
        <strain evidence="2">Duluth1</strain>
        <tissue evidence="2">Whole animal</tissue>
    </source>
</reference>
<dbReference type="AlphaFoldDB" id="A0A9D4CNW0"/>
<reference evidence="2" key="2">
    <citation type="submission" date="2020-11" db="EMBL/GenBank/DDBJ databases">
        <authorList>
            <person name="McCartney M.A."/>
            <person name="Auch B."/>
            <person name="Kono T."/>
            <person name="Mallez S."/>
            <person name="Becker A."/>
            <person name="Gohl D.M."/>
            <person name="Silverstein K.A.T."/>
            <person name="Koren S."/>
            <person name="Bechman K.B."/>
            <person name="Herman A."/>
            <person name="Abrahante J.E."/>
            <person name="Garbe J."/>
        </authorList>
    </citation>
    <scope>NUCLEOTIDE SEQUENCE</scope>
    <source>
        <strain evidence="2">Duluth1</strain>
        <tissue evidence="2">Whole animal</tissue>
    </source>
</reference>
<feature type="compositionally biased region" description="Basic and acidic residues" evidence="1">
    <location>
        <begin position="41"/>
        <end position="51"/>
    </location>
</feature>
<dbReference type="EMBL" id="JAIWYP010000012">
    <property type="protein sequence ID" value="KAH3728054.1"/>
    <property type="molecule type" value="Genomic_DNA"/>
</dbReference>
<feature type="compositionally biased region" description="Polar residues" evidence="1">
    <location>
        <begin position="1"/>
        <end position="26"/>
    </location>
</feature>